<dbReference type="InterPro" id="IPR011032">
    <property type="entry name" value="GroES-like_sf"/>
</dbReference>
<dbReference type="SUPFAM" id="SSF51735">
    <property type="entry name" value="NAD(P)-binding Rossmann-fold domains"/>
    <property type="match status" value="1"/>
</dbReference>
<feature type="domain" description="Alcohol dehydrogenase-like C-terminal" evidence="1">
    <location>
        <begin position="99"/>
        <end position="182"/>
    </location>
</feature>
<dbReference type="EMBL" id="JABCKI010006152">
    <property type="protein sequence ID" value="KAG5635196.1"/>
    <property type="molecule type" value="Genomic_DNA"/>
</dbReference>
<dbReference type="PANTHER" id="PTHR45033">
    <property type="match status" value="1"/>
</dbReference>
<dbReference type="SUPFAM" id="SSF50129">
    <property type="entry name" value="GroES-like"/>
    <property type="match status" value="1"/>
</dbReference>
<comment type="caution">
    <text evidence="3">The sequence shown here is derived from an EMBL/GenBank/DDBJ whole genome shotgun (WGS) entry which is preliminary data.</text>
</comment>
<reference evidence="3" key="2">
    <citation type="submission" date="2021-10" db="EMBL/GenBank/DDBJ databases">
        <title>Phylogenomics reveals ancestral predisposition of the termite-cultivated fungus Termitomyces towards a domesticated lifestyle.</title>
        <authorList>
            <person name="Auxier B."/>
            <person name="Grum-Grzhimaylo A."/>
            <person name="Cardenas M.E."/>
            <person name="Lodge J.D."/>
            <person name="Laessoe T."/>
            <person name="Pedersen O."/>
            <person name="Smith M.E."/>
            <person name="Kuyper T.W."/>
            <person name="Franco-Molano E.A."/>
            <person name="Baroni T.J."/>
            <person name="Aanen D.K."/>
        </authorList>
    </citation>
    <scope>NUCLEOTIDE SEQUENCE</scope>
    <source>
        <strain evidence="3">D49</strain>
    </source>
</reference>
<evidence type="ECO:0000313" key="3">
    <source>
        <dbReference type="EMBL" id="KAG5635196.1"/>
    </source>
</evidence>
<dbReference type="Gene3D" id="3.90.180.10">
    <property type="entry name" value="Medium-chain alcohol dehydrogenases, catalytic domain"/>
    <property type="match status" value="1"/>
</dbReference>
<evidence type="ECO:0000259" key="1">
    <source>
        <dbReference type="Pfam" id="PF00107"/>
    </source>
</evidence>
<evidence type="ECO:0000259" key="2">
    <source>
        <dbReference type="Pfam" id="PF08240"/>
    </source>
</evidence>
<dbReference type="OrthoDB" id="9930022at2759"/>
<feature type="domain" description="Alcohol dehydrogenase-like N-terminal" evidence="2">
    <location>
        <begin position="1"/>
        <end position="67"/>
    </location>
</feature>
<name>A0A9P7FQQ5_9AGAR</name>
<dbReference type="Proteomes" id="UP000717328">
    <property type="component" value="Unassembled WGS sequence"/>
</dbReference>
<organism evidence="3 4">
    <name type="scientific">Sphagnurus paluster</name>
    <dbReference type="NCBI Taxonomy" id="117069"/>
    <lineage>
        <taxon>Eukaryota</taxon>
        <taxon>Fungi</taxon>
        <taxon>Dikarya</taxon>
        <taxon>Basidiomycota</taxon>
        <taxon>Agaricomycotina</taxon>
        <taxon>Agaricomycetes</taxon>
        <taxon>Agaricomycetidae</taxon>
        <taxon>Agaricales</taxon>
        <taxon>Tricholomatineae</taxon>
        <taxon>Lyophyllaceae</taxon>
        <taxon>Sphagnurus</taxon>
    </lineage>
</organism>
<dbReference type="PANTHER" id="PTHR45033:SF1">
    <property type="entry name" value="OXIDOREDUCTASE (EUROFUNG)"/>
    <property type="match status" value="1"/>
</dbReference>
<dbReference type="AlphaFoldDB" id="A0A9P7FQQ5"/>
<gene>
    <name evidence="3" type="ORF">H0H81_012072</name>
</gene>
<dbReference type="InterPro" id="IPR036291">
    <property type="entry name" value="NAD(P)-bd_dom_sf"/>
</dbReference>
<dbReference type="InterPro" id="IPR052711">
    <property type="entry name" value="Zinc_ADH-like"/>
</dbReference>
<evidence type="ECO:0000313" key="4">
    <source>
        <dbReference type="Proteomes" id="UP000717328"/>
    </source>
</evidence>
<protein>
    <recommendedName>
        <fullName evidence="5">Enoyl reductase (ER) domain-containing protein</fullName>
    </recommendedName>
</protein>
<dbReference type="InterPro" id="IPR013149">
    <property type="entry name" value="ADH-like_C"/>
</dbReference>
<dbReference type="Gene3D" id="3.40.50.720">
    <property type="entry name" value="NAD(P)-binding Rossmann-like Domain"/>
    <property type="match status" value="1"/>
</dbReference>
<reference evidence="3" key="1">
    <citation type="submission" date="2021-02" db="EMBL/GenBank/DDBJ databases">
        <authorList>
            <person name="Nieuwenhuis M."/>
            <person name="Van De Peppel L.J.J."/>
        </authorList>
    </citation>
    <scope>NUCLEOTIDE SEQUENCE</scope>
    <source>
        <strain evidence="3">D49</strain>
    </source>
</reference>
<dbReference type="InterPro" id="IPR013154">
    <property type="entry name" value="ADH-like_N"/>
</dbReference>
<dbReference type="Pfam" id="PF00107">
    <property type="entry name" value="ADH_zinc_N"/>
    <property type="match status" value="1"/>
</dbReference>
<evidence type="ECO:0008006" key="5">
    <source>
        <dbReference type="Google" id="ProtNLM"/>
    </source>
</evidence>
<sequence>MAGEIVQLGAAVKGWKVGDRVCANYTPDLVHGLLNEKTGHSTLGGQSHGVLTEYRTFPAHSLVAIPEHLSVAAMTAYAALYGPVPVKAGDDVLVLGTSGVSIFALQFARAAGANVIITSSSDEKLKIASRLGAKHVINYMTSPDWDEEVLKLVSLLSTLSVTGNKILISKTNGEGVDHVMEVPRNTL</sequence>
<proteinExistence type="predicted"/>
<keyword evidence="4" id="KW-1185">Reference proteome</keyword>
<dbReference type="Pfam" id="PF08240">
    <property type="entry name" value="ADH_N"/>
    <property type="match status" value="1"/>
</dbReference>
<dbReference type="CDD" id="cd08276">
    <property type="entry name" value="MDR7"/>
    <property type="match status" value="1"/>
</dbReference>
<accession>A0A9P7FQQ5</accession>